<sequence length="88" mass="9576">MFWGLESTHISTRFAIGTVREPIIPARVATVNCLAVCEAALQITAFKPILVVIGVSRPNITIMKTAPGVTALRTNSWHNPPLSRILEP</sequence>
<dbReference type="AlphaFoldDB" id="A0A1J4VAU5"/>
<dbReference type="Proteomes" id="UP000183206">
    <property type="component" value="Unassembled WGS sequence"/>
</dbReference>
<reference evidence="1 2" key="1">
    <citation type="journal article" date="2016" name="Environ. Microbiol.">
        <title>Genomic resolution of a cold subsurface aquifer community provides metabolic insights for novel microbes adapted to high CO concentrations.</title>
        <authorList>
            <person name="Probst A.J."/>
            <person name="Castelle C.J."/>
            <person name="Singh A."/>
            <person name="Brown C.T."/>
            <person name="Anantharaman K."/>
            <person name="Sharon I."/>
            <person name="Hug L.A."/>
            <person name="Burstein D."/>
            <person name="Emerson J.B."/>
            <person name="Thomas B.C."/>
            <person name="Banfield J.F."/>
        </authorList>
    </citation>
    <scope>NUCLEOTIDE SEQUENCE [LARGE SCALE GENOMIC DNA]</scope>
    <source>
        <strain evidence="1">CG1_02_47_685</strain>
    </source>
</reference>
<evidence type="ECO:0000313" key="1">
    <source>
        <dbReference type="EMBL" id="OIO33160.1"/>
    </source>
</evidence>
<dbReference type="EMBL" id="MNVO01000018">
    <property type="protein sequence ID" value="OIO33160.1"/>
    <property type="molecule type" value="Genomic_DNA"/>
</dbReference>
<gene>
    <name evidence="1" type="ORF">AUJ44_01030</name>
</gene>
<proteinExistence type="predicted"/>
<comment type="caution">
    <text evidence="1">The sequence shown here is derived from an EMBL/GenBank/DDBJ whole genome shotgun (WGS) entry which is preliminary data.</text>
</comment>
<protein>
    <submittedName>
        <fullName evidence="1">Uncharacterized protein</fullName>
    </submittedName>
</protein>
<evidence type="ECO:0000313" key="2">
    <source>
        <dbReference type="Proteomes" id="UP000183206"/>
    </source>
</evidence>
<name>A0A1J4VAU5_9BACT</name>
<accession>A0A1J4VAU5</accession>
<organism evidence="1 2">
    <name type="scientific">Candidatus Nomurabacteria bacterium CG1_02_47_685</name>
    <dbReference type="NCBI Taxonomy" id="1805282"/>
    <lineage>
        <taxon>Bacteria</taxon>
        <taxon>Candidatus Nomuraibacteriota</taxon>
    </lineage>
</organism>